<dbReference type="PROSITE" id="PS00439">
    <property type="entry name" value="ACYLTRANSF_C_1"/>
    <property type="match status" value="1"/>
</dbReference>
<dbReference type="Gene3D" id="3.30.559.70">
    <property type="entry name" value="Choline/Carnitine o-acyltransferase, domain 2"/>
    <property type="match status" value="1"/>
</dbReference>
<dbReference type="OrthoDB" id="240216at2759"/>
<comment type="similarity">
    <text evidence="1 5">Belongs to the carnitine/choline acetyltransferase family.</text>
</comment>
<keyword evidence="2 5" id="KW-0808">Transferase</keyword>
<evidence type="ECO:0000256" key="1">
    <source>
        <dbReference type="ARBA" id="ARBA00005232"/>
    </source>
</evidence>
<protein>
    <recommendedName>
        <fullName evidence="6">Choline/carnitine acyltransferase domain-containing protein</fullName>
    </recommendedName>
</protein>
<dbReference type="GO" id="GO:0005777">
    <property type="term" value="C:peroxisome"/>
    <property type="evidence" value="ECO:0007669"/>
    <property type="project" value="TreeGrafter"/>
</dbReference>
<dbReference type="HOGENOM" id="CLU_013513_5_1_1"/>
<sequence length="644" mass="72279">MLIGRSRCFIPSLSHWRSMASSTIRLTQRPTNWKAAAPDIPSTVTFAGQSTLPKLPVPKLTDTLGRLKESLKPISWSDAEFEAVVNKIDEFEKGKGAELHDRLLKHNENSHHWLEQWWDDGGYQGYRDSVIVNVSYYYGFDSQPAHLPQNPAGRAAVIARGAMLFREQLQQGLIPPDATKEGPLCMDSYRWMFDCCRVPGPGGLDWSVSYAKHGETRQSGHIIVIRKNRFWKVDATHNGSVLGTKELEKQIQYIYDYTTMDYPGAGILTASNRDVWAKDYNELASTPTNTRILHDINSAAFIISLDDSTPSNFVHNSRALWHGDIVDGVPRGLRNRWSDKPVNFVVFDNSEAGLVGEHSVMDGTPTVRLCDEVLDLTYDPKFDHGPPASLDSPVPQPLDFEITPATKNAIEKADAAACELIESQTLNYHKTTYGKKAIKQFGVSPDSWAQMIVQLAFRRFLGNKKRYGGTYEAATTRKFYKGRTEAIRVVTSEADAWVSSMDDISVSHEERKKLFDAATQKHVALAKLAGNAQGVDRHMFGLKKLLQSGEEVPTIFNDPVFQRSSHWVLSTSAIFSKHFSVYGWGEVVPDGFGVAYMTGFDDYLQYTITSRKEMPNAEFVQEIAKAAEDLYNLHSSIKNRRAQL</sequence>
<dbReference type="GO" id="GO:0004092">
    <property type="term" value="F:carnitine O-acetyltransferase activity"/>
    <property type="evidence" value="ECO:0007669"/>
    <property type="project" value="TreeGrafter"/>
</dbReference>
<dbReference type="GO" id="GO:0005739">
    <property type="term" value="C:mitochondrion"/>
    <property type="evidence" value="ECO:0007669"/>
    <property type="project" value="TreeGrafter"/>
</dbReference>
<evidence type="ECO:0000256" key="5">
    <source>
        <dbReference type="RuleBase" id="RU003801"/>
    </source>
</evidence>
<dbReference type="InterPro" id="IPR042231">
    <property type="entry name" value="Cho/carn_acyl_trans_2"/>
</dbReference>
<dbReference type="PANTHER" id="PTHR22589">
    <property type="entry name" value="CARNITINE O-ACYLTRANSFERASE"/>
    <property type="match status" value="1"/>
</dbReference>
<dbReference type="SUPFAM" id="SSF52777">
    <property type="entry name" value="CoA-dependent acyltransferases"/>
    <property type="match status" value="2"/>
</dbReference>
<dbReference type="GeneID" id="18823503"/>
<dbReference type="PANTHER" id="PTHR22589:SF103">
    <property type="entry name" value="CARNITINE O-ACETYL-TRANSFERASE, ISOFORM A-RELATED"/>
    <property type="match status" value="1"/>
</dbReference>
<dbReference type="Pfam" id="PF00755">
    <property type="entry name" value="Carn_acyltransf"/>
    <property type="match status" value="1"/>
</dbReference>
<dbReference type="InterPro" id="IPR023213">
    <property type="entry name" value="CAT-like_dom_sf"/>
</dbReference>
<keyword evidence="8" id="KW-1185">Reference proteome</keyword>
<dbReference type="AlphaFoldDB" id="K5X1Y6"/>
<evidence type="ECO:0000259" key="6">
    <source>
        <dbReference type="Pfam" id="PF00755"/>
    </source>
</evidence>
<dbReference type="InParanoid" id="K5X1Y6"/>
<dbReference type="KEGG" id="abp:AGABI1DRAFT112064"/>
<proteinExistence type="inferred from homology"/>
<gene>
    <name evidence="7" type="ORF">AGABI1DRAFT_112064</name>
</gene>
<dbReference type="Proteomes" id="UP000008493">
    <property type="component" value="Unassembled WGS sequence"/>
</dbReference>
<accession>K5X1Y6</accession>
<dbReference type="RefSeq" id="XP_007327646.1">
    <property type="nucleotide sequence ID" value="XM_007327584.1"/>
</dbReference>
<evidence type="ECO:0000313" key="7">
    <source>
        <dbReference type="EMBL" id="EKM81831.1"/>
    </source>
</evidence>
<dbReference type="EMBL" id="JH971387">
    <property type="protein sequence ID" value="EKM81831.1"/>
    <property type="molecule type" value="Genomic_DNA"/>
</dbReference>
<feature type="active site" description="Proton acceptor" evidence="4">
    <location>
        <position position="358"/>
    </location>
</feature>
<dbReference type="OMA" id="DVWAKDY"/>
<evidence type="ECO:0000256" key="4">
    <source>
        <dbReference type="PIRSR" id="PIRSR600542-1"/>
    </source>
</evidence>
<reference evidence="8" key="1">
    <citation type="journal article" date="2012" name="Proc. Natl. Acad. Sci. U.S.A.">
        <title>Genome sequence of the button mushroom Agaricus bisporus reveals mechanisms governing adaptation to a humic-rich ecological niche.</title>
        <authorList>
            <person name="Morin E."/>
            <person name="Kohler A."/>
            <person name="Baker A.R."/>
            <person name="Foulongne-Oriol M."/>
            <person name="Lombard V."/>
            <person name="Nagy L.G."/>
            <person name="Ohm R.A."/>
            <person name="Patyshakuliyeva A."/>
            <person name="Brun A."/>
            <person name="Aerts A.L."/>
            <person name="Bailey A.M."/>
            <person name="Billette C."/>
            <person name="Coutinho P.M."/>
            <person name="Deakin G."/>
            <person name="Doddapaneni H."/>
            <person name="Floudas D."/>
            <person name="Grimwood J."/>
            <person name="Hilden K."/>
            <person name="Kuees U."/>
            <person name="LaButti K.M."/>
            <person name="Lapidus A."/>
            <person name="Lindquist E.A."/>
            <person name="Lucas S.M."/>
            <person name="Murat C."/>
            <person name="Riley R.W."/>
            <person name="Salamov A.A."/>
            <person name="Schmutz J."/>
            <person name="Subramanian V."/>
            <person name="Woesten H.A.B."/>
            <person name="Xu J."/>
            <person name="Eastwood D.C."/>
            <person name="Foster G.D."/>
            <person name="Sonnenberg A.S."/>
            <person name="Cullen D."/>
            <person name="de Vries R.P."/>
            <person name="Lundell T."/>
            <person name="Hibbett D.S."/>
            <person name="Henrissat B."/>
            <person name="Burton K.S."/>
            <person name="Kerrigan R.W."/>
            <person name="Challen M.P."/>
            <person name="Grigoriev I.V."/>
            <person name="Martin F."/>
        </authorList>
    </citation>
    <scope>NUCLEOTIDE SEQUENCE [LARGE SCALE GENOMIC DNA]</scope>
    <source>
        <strain evidence="8">JB137-S8 / ATCC MYA-4627 / FGSC 10392</strain>
    </source>
</reference>
<feature type="domain" description="Choline/carnitine acyltransferase" evidence="6">
    <location>
        <begin position="55"/>
        <end position="624"/>
    </location>
</feature>
<name>K5X1Y6_AGABU</name>
<dbReference type="PROSITE" id="PS00440">
    <property type="entry name" value="ACYLTRANSF_C_2"/>
    <property type="match status" value="1"/>
</dbReference>
<dbReference type="InterPro" id="IPR000542">
    <property type="entry name" value="Carn_acyl_trans"/>
</dbReference>
<keyword evidence="3 5" id="KW-0012">Acyltransferase</keyword>
<dbReference type="InterPro" id="IPR039551">
    <property type="entry name" value="Cho/carn_acyl_trans"/>
</dbReference>
<organism evidence="7 8">
    <name type="scientific">Agaricus bisporus var. burnettii (strain JB137-S8 / ATCC MYA-4627 / FGSC 10392)</name>
    <name type="common">White button mushroom</name>
    <dbReference type="NCBI Taxonomy" id="597362"/>
    <lineage>
        <taxon>Eukaryota</taxon>
        <taxon>Fungi</taxon>
        <taxon>Dikarya</taxon>
        <taxon>Basidiomycota</taxon>
        <taxon>Agaricomycotina</taxon>
        <taxon>Agaricomycetes</taxon>
        <taxon>Agaricomycetidae</taxon>
        <taxon>Agaricales</taxon>
        <taxon>Agaricineae</taxon>
        <taxon>Agaricaceae</taxon>
        <taxon>Agaricus</taxon>
    </lineage>
</organism>
<evidence type="ECO:0000256" key="2">
    <source>
        <dbReference type="ARBA" id="ARBA00022679"/>
    </source>
</evidence>
<dbReference type="eggNOG" id="KOG3717">
    <property type="taxonomic scope" value="Eukaryota"/>
</dbReference>
<dbReference type="STRING" id="597362.K5X1Y6"/>
<dbReference type="GO" id="GO:0009437">
    <property type="term" value="P:carnitine metabolic process"/>
    <property type="evidence" value="ECO:0007669"/>
    <property type="project" value="TreeGrafter"/>
</dbReference>
<evidence type="ECO:0000313" key="8">
    <source>
        <dbReference type="Proteomes" id="UP000008493"/>
    </source>
</evidence>
<evidence type="ECO:0000256" key="3">
    <source>
        <dbReference type="ARBA" id="ARBA00023315"/>
    </source>
</evidence>
<dbReference type="Gene3D" id="3.30.559.10">
    <property type="entry name" value="Chloramphenicol acetyltransferase-like domain"/>
    <property type="match status" value="1"/>
</dbReference>